<organism evidence="1 2">
    <name type="scientific">Brachionus plicatilis</name>
    <name type="common">Marine rotifer</name>
    <name type="synonym">Brachionus muelleri</name>
    <dbReference type="NCBI Taxonomy" id="10195"/>
    <lineage>
        <taxon>Eukaryota</taxon>
        <taxon>Metazoa</taxon>
        <taxon>Spiralia</taxon>
        <taxon>Gnathifera</taxon>
        <taxon>Rotifera</taxon>
        <taxon>Eurotatoria</taxon>
        <taxon>Monogononta</taxon>
        <taxon>Pseudotrocha</taxon>
        <taxon>Ploima</taxon>
        <taxon>Brachionidae</taxon>
        <taxon>Brachionus</taxon>
    </lineage>
</organism>
<evidence type="ECO:0000313" key="1">
    <source>
        <dbReference type="EMBL" id="RNA29115.1"/>
    </source>
</evidence>
<gene>
    <name evidence="1" type="ORF">BpHYR1_009489</name>
</gene>
<proteinExistence type="predicted"/>
<dbReference type="Proteomes" id="UP000276133">
    <property type="component" value="Unassembled WGS sequence"/>
</dbReference>
<accession>A0A3M7S0H2</accession>
<dbReference type="EMBL" id="REGN01002276">
    <property type="protein sequence ID" value="RNA29115.1"/>
    <property type="molecule type" value="Genomic_DNA"/>
</dbReference>
<name>A0A3M7S0H2_BRAPC</name>
<evidence type="ECO:0000313" key="2">
    <source>
        <dbReference type="Proteomes" id="UP000276133"/>
    </source>
</evidence>
<protein>
    <submittedName>
        <fullName evidence="1">Uncharacterized protein</fullName>
    </submittedName>
</protein>
<keyword evidence="2" id="KW-1185">Reference proteome</keyword>
<reference evidence="1 2" key="1">
    <citation type="journal article" date="2018" name="Sci. Rep.">
        <title>Genomic signatures of local adaptation to the degree of environmental predictability in rotifers.</title>
        <authorList>
            <person name="Franch-Gras L."/>
            <person name="Hahn C."/>
            <person name="Garcia-Roger E.M."/>
            <person name="Carmona M.J."/>
            <person name="Serra M."/>
            <person name="Gomez A."/>
        </authorList>
    </citation>
    <scope>NUCLEOTIDE SEQUENCE [LARGE SCALE GENOMIC DNA]</scope>
    <source>
        <strain evidence="1">HYR1</strain>
    </source>
</reference>
<comment type="caution">
    <text evidence="1">The sequence shown here is derived from an EMBL/GenBank/DDBJ whole genome shotgun (WGS) entry which is preliminary data.</text>
</comment>
<sequence>MVIMSVNKLKMIRICMPFLNEMTLEQTRPFLKEHSFIKPKRRTITKIRSNRSKSLLIKIVLKSHLLNLFVKLQKEKLVLFEK</sequence>
<dbReference type="AlphaFoldDB" id="A0A3M7S0H2"/>